<sequence length="86" mass="9608">MHCTATLSPKISDAITGYYGEPRLYGLYDAEILNIDRLFEGSFYFRVKVLVKTFVGAHNPPYGNEIITLSVSALGVSVDHFEHRKG</sequence>
<protein>
    <recommendedName>
        <fullName evidence="3">DUF3888 domain-containing protein</fullName>
    </recommendedName>
</protein>
<evidence type="ECO:0000313" key="1">
    <source>
        <dbReference type="EMBL" id="OXM15408.1"/>
    </source>
</evidence>
<keyword evidence="2" id="KW-1185">Reference proteome</keyword>
<dbReference type="Proteomes" id="UP000215145">
    <property type="component" value="Unassembled WGS sequence"/>
</dbReference>
<dbReference type="AlphaFoldDB" id="A0A229NZY8"/>
<dbReference type="InterPro" id="IPR024984">
    <property type="entry name" value="DUF3888"/>
</dbReference>
<dbReference type="RefSeq" id="WP_089522425.1">
    <property type="nucleotide sequence ID" value="NZ_NMUQ01000001.1"/>
</dbReference>
<accession>A0A229NZY8</accession>
<organism evidence="1 2">
    <name type="scientific">Paenibacillus herberti</name>
    <dbReference type="NCBI Taxonomy" id="1619309"/>
    <lineage>
        <taxon>Bacteria</taxon>
        <taxon>Bacillati</taxon>
        <taxon>Bacillota</taxon>
        <taxon>Bacilli</taxon>
        <taxon>Bacillales</taxon>
        <taxon>Paenibacillaceae</taxon>
        <taxon>Paenibacillus</taxon>
    </lineage>
</organism>
<dbReference type="EMBL" id="NMUQ01000001">
    <property type="protein sequence ID" value="OXM15408.1"/>
    <property type="molecule type" value="Genomic_DNA"/>
</dbReference>
<evidence type="ECO:0000313" key="2">
    <source>
        <dbReference type="Proteomes" id="UP000215145"/>
    </source>
</evidence>
<proteinExistence type="predicted"/>
<evidence type="ECO:0008006" key="3">
    <source>
        <dbReference type="Google" id="ProtNLM"/>
    </source>
</evidence>
<name>A0A229NZY8_9BACL</name>
<dbReference type="OrthoDB" id="1937736at2"/>
<reference evidence="1 2" key="1">
    <citation type="submission" date="2017-07" db="EMBL/GenBank/DDBJ databases">
        <title>Paenibacillus herberti R33 genome sequencing and assembly.</title>
        <authorList>
            <person name="Su W."/>
        </authorList>
    </citation>
    <scope>NUCLEOTIDE SEQUENCE [LARGE SCALE GENOMIC DNA]</scope>
    <source>
        <strain evidence="1 2">R33</strain>
    </source>
</reference>
<gene>
    <name evidence="1" type="ORF">CGZ75_01280</name>
</gene>
<dbReference type="Pfam" id="PF13027">
    <property type="entry name" value="DUF3888"/>
    <property type="match status" value="1"/>
</dbReference>
<comment type="caution">
    <text evidence="1">The sequence shown here is derived from an EMBL/GenBank/DDBJ whole genome shotgun (WGS) entry which is preliminary data.</text>
</comment>